<dbReference type="InterPro" id="IPR018301">
    <property type="entry name" value="ArAA_hydroxylase_Fe/CU_BS"/>
</dbReference>
<dbReference type="SUPFAM" id="SSF56534">
    <property type="entry name" value="Aromatic aminoacid monoxygenases, catalytic and oligomerization domains"/>
    <property type="match status" value="1"/>
</dbReference>
<evidence type="ECO:0000256" key="5">
    <source>
        <dbReference type="ARBA" id="ARBA00011995"/>
    </source>
</evidence>
<evidence type="ECO:0000256" key="2">
    <source>
        <dbReference type="ARBA" id="ARBA00001954"/>
    </source>
</evidence>
<evidence type="ECO:0000256" key="14">
    <source>
        <dbReference type="SAM" id="MobiDB-lite"/>
    </source>
</evidence>
<dbReference type="EMBL" id="SACR01000007">
    <property type="protein sequence ID" value="RVU43248.1"/>
    <property type="molecule type" value="Genomic_DNA"/>
</dbReference>
<evidence type="ECO:0000256" key="4">
    <source>
        <dbReference type="ARBA" id="ARBA00009712"/>
    </source>
</evidence>
<dbReference type="PANTHER" id="PTHR11473">
    <property type="entry name" value="AROMATIC AMINO ACID HYDROXYLASE"/>
    <property type="match status" value="1"/>
</dbReference>
<dbReference type="InterPro" id="IPR005960">
    <property type="entry name" value="Phe-4-hydroxylase_mono"/>
</dbReference>
<dbReference type="AlphaFoldDB" id="A0A437R8Y2"/>
<evidence type="ECO:0000313" key="16">
    <source>
        <dbReference type="EMBL" id="RVU43248.1"/>
    </source>
</evidence>
<evidence type="ECO:0000313" key="17">
    <source>
        <dbReference type="Proteomes" id="UP000285575"/>
    </source>
</evidence>
<comment type="caution">
    <text evidence="16">The sequence shown here is derived from an EMBL/GenBank/DDBJ whole genome shotgun (WGS) entry which is preliminary data.</text>
</comment>
<dbReference type="UniPathway" id="UPA00139">
    <property type="reaction ID" value="UER00337"/>
</dbReference>
<evidence type="ECO:0000256" key="8">
    <source>
        <dbReference type="ARBA" id="ARBA00023002"/>
    </source>
</evidence>
<dbReference type="GO" id="GO:0006559">
    <property type="term" value="P:L-phenylalanine catabolic process"/>
    <property type="evidence" value="ECO:0007669"/>
    <property type="project" value="UniProtKB-UniPathway"/>
</dbReference>
<evidence type="ECO:0000256" key="13">
    <source>
        <dbReference type="PIRSR" id="PIRSR601273-2"/>
    </source>
</evidence>
<dbReference type="EC" id="1.14.16.1" evidence="5"/>
<keyword evidence="7 13" id="KW-0479">Metal-binding</keyword>
<accession>A0A437R8Y2</accession>
<evidence type="ECO:0000256" key="9">
    <source>
        <dbReference type="ARBA" id="ARBA00023004"/>
    </source>
</evidence>
<proteinExistence type="inferred from homology"/>
<name>A0A437R8Y2_9BURK</name>
<dbReference type="Gene3D" id="1.10.800.10">
    <property type="entry name" value="Aromatic amino acid hydroxylase"/>
    <property type="match status" value="1"/>
</dbReference>
<evidence type="ECO:0000256" key="12">
    <source>
        <dbReference type="ARBA" id="ARBA00029922"/>
    </source>
</evidence>
<reference evidence="16 17" key="1">
    <citation type="submission" date="2019-01" db="EMBL/GenBank/DDBJ databases">
        <authorList>
            <person name="Chen W.-M."/>
        </authorList>
    </citation>
    <scope>NUCLEOTIDE SEQUENCE [LARGE SCALE GENOMIC DNA]</scope>
    <source>
        <strain evidence="16 17">KYPY4</strain>
    </source>
</reference>
<dbReference type="RefSeq" id="WP_128230533.1">
    <property type="nucleotide sequence ID" value="NZ_SACR01000007.1"/>
</dbReference>
<dbReference type="InterPro" id="IPR036951">
    <property type="entry name" value="ArAA_hydroxylase_sf"/>
</dbReference>
<keyword evidence="9 13" id="KW-0408">Iron</keyword>
<keyword evidence="8 16" id="KW-0560">Oxidoreductase</keyword>
<evidence type="ECO:0000256" key="11">
    <source>
        <dbReference type="ARBA" id="ARBA00023232"/>
    </source>
</evidence>
<evidence type="ECO:0000256" key="6">
    <source>
        <dbReference type="ARBA" id="ARBA00020276"/>
    </source>
</evidence>
<dbReference type="OrthoDB" id="9780502at2"/>
<dbReference type="Proteomes" id="UP000285575">
    <property type="component" value="Unassembled WGS sequence"/>
</dbReference>
<feature type="binding site" evidence="13">
    <location>
        <position position="147"/>
    </location>
    <ligand>
        <name>Fe cation</name>
        <dbReference type="ChEBI" id="CHEBI:24875"/>
    </ligand>
</feature>
<keyword evidence="17" id="KW-1185">Reference proteome</keyword>
<dbReference type="NCBIfam" id="TIGR01267">
    <property type="entry name" value="Phe4hydrox_mono"/>
    <property type="match status" value="1"/>
</dbReference>
<feature type="binding site" evidence="13">
    <location>
        <position position="152"/>
    </location>
    <ligand>
        <name>Fe cation</name>
        <dbReference type="ChEBI" id="CHEBI:24875"/>
    </ligand>
</feature>
<dbReference type="NCBIfam" id="NF008877">
    <property type="entry name" value="PRK11913.1-2"/>
    <property type="match status" value="1"/>
</dbReference>
<comment type="pathway">
    <text evidence="3">Amino-acid degradation; L-phenylalanine degradation; acetoacetate and fumarate from L-phenylalanine: step 1/6.</text>
</comment>
<dbReference type="CDD" id="cd03348">
    <property type="entry name" value="pro_PheOH"/>
    <property type="match status" value="1"/>
</dbReference>
<sequence length="301" mass="34005">MSGPDFHDGVNKGVAPVTYGTGDRPPRGDYGRARSDYTCAQDFAQYTEADHVTYRRLYQRQLQQLPGLACDEFINAVQQLGAPERIPRFDDISERLMKATGWQIVGVPGLIPEEAFFALLAERRFPVTDWIRKPEEFDYVVEPDIFHDLFGHVPLLFNPVFADYMQAYGAGGMKASRLDACELLARLYWYTVEFGLIQTPQGLRAYGAGILSSAGELRYSVTSPEPQRVGFDLQRLMRSRYRIDTFQASYFVIDSFQQLFDATAPDFTPVYAQVRERIAHEGEIEAGQVLAGERLYLALGA</sequence>
<dbReference type="InterPro" id="IPR001273">
    <property type="entry name" value="ArAA_hydroxylase"/>
</dbReference>
<dbReference type="GO" id="GO:0004505">
    <property type="term" value="F:phenylalanine 4-monooxygenase activity"/>
    <property type="evidence" value="ECO:0007669"/>
    <property type="project" value="UniProtKB-EC"/>
</dbReference>
<evidence type="ECO:0000259" key="15">
    <source>
        <dbReference type="PROSITE" id="PS51410"/>
    </source>
</evidence>
<gene>
    <name evidence="16" type="ORF">EOE66_20060</name>
</gene>
<dbReference type="PROSITE" id="PS00367">
    <property type="entry name" value="BH4_AAA_HYDROXYL_1"/>
    <property type="match status" value="1"/>
</dbReference>
<dbReference type="InterPro" id="IPR019774">
    <property type="entry name" value="Aromatic-AA_hydroxylase_C"/>
</dbReference>
<protein>
    <recommendedName>
        <fullName evidence="6">Phenylalanine-4-hydroxylase</fullName>
        <ecNumber evidence="5">1.14.16.1</ecNumber>
    </recommendedName>
    <alternativeName>
        <fullName evidence="12">Phe-4-monooxygenase</fullName>
    </alternativeName>
</protein>
<comment type="cofactor">
    <cofactor evidence="2 13">
        <name>Fe(2+)</name>
        <dbReference type="ChEBI" id="CHEBI:29033"/>
    </cofactor>
</comment>
<evidence type="ECO:0000256" key="7">
    <source>
        <dbReference type="ARBA" id="ARBA00022723"/>
    </source>
</evidence>
<dbReference type="GO" id="GO:0005506">
    <property type="term" value="F:iron ion binding"/>
    <property type="evidence" value="ECO:0007669"/>
    <property type="project" value="InterPro"/>
</dbReference>
<dbReference type="PROSITE" id="PS51410">
    <property type="entry name" value="BH4_AAA_HYDROXYL_2"/>
    <property type="match status" value="1"/>
</dbReference>
<dbReference type="PANTHER" id="PTHR11473:SF24">
    <property type="entry name" value="PHENYLALANINE-4-HYDROXYLASE"/>
    <property type="match status" value="1"/>
</dbReference>
<evidence type="ECO:0000256" key="1">
    <source>
        <dbReference type="ARBA" id="ARBA00001060"/>
    </source>
</evidence>
<evidence type="ECO:0000256" key="10">
    <source>
        <dbReference type="ARBA" id="ARBA00023033"/>
    </source>
</evidence>
<organism evidence="16 17">
    <name type="scientific">Rubrivivax rivuli</name>
    <dbReference type="NCBI Taxonomy" id="1862385"/>
    <lineage>
        <taxon>Bacteria</taxon>
        <taxon>Pseudomonadati</taxon>
        <taxon>Pseudomonadota</taxon>
        <taxon>Betaproteobacteria</taxon>
        <taxon>Burkholderiales</taxon>
        <taxon>Sphaerotilaceae</taxon>
        <taxon>Rubrivivax</taxon>
    </lineage>
</organism>
<dbReference type="Pfam" id="PF00351">
    <property type="entry name" value="Biopterin_H"/>
    <property type="match status" value="1"/>
</dbReference>
<comment type="catalytic activity">
    <reaction evidence="1">
        <text>(6R)-L-erythro-5,6,7,8-tetrahydrobiopterin + L-phenylalanine + O2 = (4aS,6R)-4a-hydroxy-L-erythro-5,6,7,8-tetrahydrobiopterin + L-tyrosine</text>
        <dbReference type="Rhea" id="RHEA:20273"/>
        <dbReference type="ChEBI" id="CHEBI:15379"/>
        <dbReference type="ChEBI" id="CHEBI:15642"/>
        <dbReference type="ChEBI" id="CHEBI:58095"/>
        <dbReference type="ChEBI" id="CHEBI:58315"/>
        <dbReference type="ChEBI" id="CHEBI:59560"/>
        <dbReference type="EC" id="1.14.16.1"/>
    </reaction>
</comment>
<feature type="domain" description="Biopterin-dependent aromatic amino acid hydroxylase family profile" evidence="15">
    <location>
        <begin position="1"/>
        <end position="301"/>
    </location>
</feature>
<comment type="similarity">
    <text evidence="4">Belongs to the biopterin-dependent aromatic amino acid hydroxylase family.</text>
</comment>
<evidence type="ECO:0000256" key="3">
    <source>
        <dbReference type="ARBA" id="ARBA00005088"/>
    </source>
</evidence>
<keyword evidence="10 16" id="KW-0503">Monooxygenase</keyword>
<feature type="compositionally biased region" description="Basic and acidic residues" evidence="14">
    <location>
        <begin position="1"/>
        <end position="10"/>
    </location>
</feature>
<keyword evidence="11" id="KW-0585">Phenylalanine catabolism</keyword>
<feature type="compositionally biased region" description="Basic and acidic residues" evidence="14">
    <location>
        <begin position="24"/>
        <end position="33"/>
    </location>
</feature>
<feature type="region of interest" description="Disordered" evidence="14">
    <location>
        <begin position="1"/>
        <end position="33"/>
    </location>
</feature>
<feature type="binding site" evidence="13">
    <location>
        <position position="193"/>
    </location>
    <ligand>
        <name>Fe cation</name>
        <dbReference type="ChEBI" id="CHEBI:24875"/>
    </ligand>
</feature>
<dbReference type="PRINTS" id="PR00372">
    <property type="entry name" value="FYWHYDRXLASE"/>
</dbReference>
<dbReference type="InterPro" id="IPR036329">
    <property type="entry name" value="Aro-AA_hydroxylase_C_sf"/>
</dbReference>